<gene>
    <name evidence="2" type="ORF">CVT26_003221</name>
</gene>
<feature type="region of interest" description="Disordered" evidence="1">
    <location>
        <begin position="1"/>
        <end position="24"/>
    </location>
</feature>
<proteinExistence type="predicted"/>
<dbReference type="SUPFAM" id="SSF52047">
    <property type="entry name" value="RNI-like"/>
    <property type="match status" value="1"/>
</dbReference>
<dbReference type="AlphaFoldDB" id="A0A409Y580"/>
<accession>A0A409Y580</accession>
<organism evidence="2 3">
    <name type="scientific">Gymnopilus dilepis</name>
    <dbReference type="NCBI Taxonomy" id="231916"/>
    <lineage>
        <taxon>Eukaryota</taxon>
        <taxon>Fungi</taxon>
        <taxon>Dikarya</taxon>
        <taxon>Basidiomycota</taxon>
        <taxon>Agaricomycotina</taxon>
        <taxon>Agaricomycetes</taxon>
        <taxon>Agaricomycetidae</taxon>
        <taxon>Agaricales</taxon>
        <taxon>Agaricineae</taxon>
        <taxon>Hymenogastraceae</taxon>
        <taxon>Gymnopilus</taxon>
    </lineage>
</organism>
<reference evidence="2 3" key="1">
    <citation type="journal article" date="2018" name="Evol. Lett.">
        <title>Horizontal gene cluster transfer increased hallucinogenic mushroom diversity.</title>
        <authorList>
            <person name="Reynolds H.T."/>
            <person name="Vijayakumar V."/>
            <person name="Gluck-Thaler E."/>
            <person name="Korotkin H.B."/>
            <person name="Matheny P.B."/>
            <person name="Slot J.C."/>
        </authorList>
    </citation>
    <scope>NUCLEOTIDE SEQUENCE [LARGE SCALE GENOMIC DNA]</scope>
    <source>
        <strain evidence="2 3">SRW20</strain>
    </source>
</reference>
<dbReference type="EMBL" id="NHYE01001141">
    <property type="protein sequence ID" value="PPQ98175.1"/>
    <property type="molecule type" value="Genomic_DNA"/>
</dbReference>
<name>A0A409Y580_9AGAR</name>
<evidence type="ECO:0000313" key="2">
    <source>
        <dbReference type="EMBL" id="PPQ98175.1"/>
    </source>
</evidence>
<comment type="caution">
    <text evidence="2">The sequence shown here is derived from an EMBL/GenBank/DDBJ whole genome shotgun (WGS) entry which is preliminary data.</text>
</comment>
<dbReference type="OrthoDB" id="3045590at2759"/>
<evidence type="ECO:0000313" key="3">
    <source>
        <dbReference type="Proteomes" id="UP000284706"/>
    </source>
</evidence>
<sequence>MDAAPAFQADKDDHLSSRPSQSGSISQLNEDILWNIFLMNADMGEDQHLFPQSFPDYSTRFSLRALTVTRRSSQVCHLWREIIVGTSSIWARLIDWPLLQKLKTDDWKKEIFRRSGEYPLSIKSDEWIRDGPNLKAFTALIDIYWDRIQSLEFGLYYIMTHNAVEDIYQVLSRPAHCLQSLRLYFDDDDGRFSCSKVPTLFSNHAPALRHLILHWANTAFTPQASMFSKLLVLDISYAVDLQVLQVVETLANTPLLEYLAIRECQLIDHENFAFQQEQIRIYLPELCYIRIVDPQFGLCTRIVDAIVPREDCVFNWACAYNKPSGMSFDPLQGIAFHLLLEQNLDKLCKVFRQIAEHYTDSYVVEALDIVLDGCDFAFNDTSDLAFPPTRLPGLDGLSIRITEDLSHEALCSLFDSVSRAYLGDVKRLSLDLLPECLDFREFKFSAFFKRMPFLEHIAFRYWTPDVVSFLYYGAKDLDHDIFPSLKTLTYLYVGPIHPDQTEALLSFLQWRQHMGLPIEALDIRLAGPFANDFRFLERIHGLKVTWRFMCDSDSCEQTYVCGSGDPGMLLMK</sequence>
<evidence type="ECO:0000256" key="1">
    <source>
        <dbReference type="SAM" id="MobiDB-lite"/>
    </source>
</evidence>
<dbReference type="InParanoid" id="A0A409Y580"/>
<dbReference type="Proteomes" id="UP000284706">
    <property type="component" value="Unassembled WGS sequence"/>
</dbReference>
<evidence type="ECO:0008006" key="4">
    <source>
        <dbReference type="Google" id="ProtNLM"/>
    </source>
</evidence>
<protein>
    <recommendedName>
        <fullName evidence="4">F-box domain-containing protein</fullName>
    </recommendedName>
</protein>
<keyword evidence="3" id="KW-1185">Reference proteome</keyword>